<evidence type="ECO:0000313" key="12">
    <source>
        <dbReference type="Proteomes" id="UP000557772"/>
    </source>
</evidence>
<evidence type="ECO:0000256" key="2">
    <source>
        <dbReference type="ARBA" id="ARBA00022448"/>
    </source>
</evidence>
<evidence type="ECO:0000256" key="1">
    <source>
        <dbReference type="ARBA" id="ARBA00004141"/>
    </source>
</evidence>
<dbReference type="GO" id="GO:0034707">
    <property type="term" value="C:chloride channel complex"/>
    <property type="evidence" value="ECO:0007669"/>
    <property type="project" value="UniProtKB-KW"/>
</dbReference>
<dbReference type="EMBL" id="JABENB010000001">
    <property type="protein sequence ID" value="NNG38894.1"/>
    <property type="molecule type" value="Genomic_DNA"/>
</dbReference>
<dbReference type="PRINTS" id="PR00762">
    <property type="entry name" value="CLCHANNEL"/>
</dbReference>
<evidence type="ECO:0000256" key="5">
    <source>
        <dbReference type="ARBA" id="ARBA00023065"/>
    </source>
</evidence>
<dbReference type="Gene3D" id="1.10.3080.10">
    <property type="entry name" value="Clc chloride channel"/>
    <property type="match status" value="1"/>
</dbReference>
<sequence>MSQPNVTGDGEAALTPRFWAAIVVTGVAAGLLGGLLMLLLRAVSAVAYGARDLPDFARAVQDASPWGRVWPLLVAGVVGGIGWYLLRRYTPGRRTDVDDILWTGHGRLSLTRSAGTSVLSEIVVGLGASLGREAAPKLMGAVVGNLLAERLHFTPAQVRLMVACGAGAGFACVYNVPLGAALFTAEVLVGAVNLPIVLPALACCAVSTTTAWLILPNQPVYVGVPQVTTTAALVVFALLVGPIVGALAAGYVRLIGIVSHHAVRGRWLLVTPLLAFSALALLGLKYPLLYGNGADTAHLALLGGGSVSLFLALSILKPLVTVMCLGSGASGGLFTPVLATGAALGAVLGSLWNDAWGGTAITAYVLVAAAAMMGAGMQAPLAGIVLMLELTHTGVAVLVPIIAATMIATTVSRWIDGYSIYSARLAGPIES</sequence>
<evidence type="ECO:0000256" key="6">
    <source>
        <dbReference type="ARBA" id="ARBA00023136"/>
    </source>
</evidence>
<reference evidence="11 12" key="1">
    <citation type="submission" date="2020-05" db="EMBL/GenBank/DDBJ databases">
        <title>Flexivirga sp. ID2601S isolated from air conditioner.</title>
        <authorList>
            <person name="Kim D.H."/>
        </authorList>
    </citation>
    <scope>NUCLEOTIDE SEQUENCE [LARGE SCALE GENOMIC DNA]</scope>
    <source>
        <strain evidence="11 12">ID2601S</strain>
    </source>
</reference>
<keyword evidence="8" id="KW-0868">Chloride</keyword>
<name>A0A849ADF0_9MICO</name>
<comment type="subcellular location">
    <subcellularLocation>
        <location evidence="1">Membrane</location>
        <topology evidence="1">Multi-pass membrane protein</topology>
    </subcellularLocation>
</comment>
<dbReference type="Proteomes" id="UP000557772">
    <property type="component" value="Unassembled WGS sequence"/>
</dbReference>
<feature type="transmembrane region" description="Helical" evidence="10">
    <location>
        <begin position="395"/>
        <end position="415"/>
    </location>
</feature>
<organism evidence="11 12">
    <name type="scientific">Flexivirga aerilata</name>
    <dbReference type="NCBI Taxonomy" id="1656889"/>
    <lineage>
        <taxon>Bacteria</taxon>
        <taxon>Bacillati</taxon>
        <taxon>Actinomycetota</taxon>
        <taxon>Actinomycetes</taxon>
        <taxon>Micrococcales</taxon>
        <taxon>Dermacoccaceae</taxon>
        <taxon>Flexivirga</taxon>
    </lineage>
</organism>
<feature type="transmembrane region" description="Helical" evidence="10">
    <location>
        <begin position="364"/>
        <end position="388"/>
    </location>
</feature>
<dbReference type="Pfam" id="PF00654">
    <property type="entry name" value="Voltage_CLC"/>
    <property type="match status" value="1"/>
</dbReference>
<feature type="transmembrane region" description="Helical" evidence="10">
    <location>
        <begin position="332"/>
        <end position="352"/>
    </location>
</feature>
<dbReference type="PANTHER" id="PTHR43427:SF6">
    <property type="entry name" value="CHLORIDE CHANNEL PROTEIN CLC-E"/>
    <property type="match status" value="1"/>
</dbReference>
<feature type="transmembrane region" description="Helical" evidence="10">
    <location>
        <begin position="196"/>
        <end position="215"/>
    </location>
</feature>
<evidence type="ECO:0000256" key="9">
    <source>
        <dbReference type="ARBA" id="ARBA00023303"/>
    </source>
</evidence>
<dbReference type="GO" id="GO:0005254">
    <property type="term" value="F:chloride channel activity"/>
    <property type="evidence" value="ECO:0007669"/>
    <property type="project" value="UniProtKB-KW"/>
</dbReference>
<evidence type="ECO:0000256" key="7">
    <source>
        <dbReference type="ARBA" id="ARBA00023173"/>
    </source>
</evidence>
<dbReference type="InterPro" id="IPR001807">
    <property type="entry name" value="ClC"/>
</dbReference>
<keyword evidence="5" id="KW-0406">Ion transport</keyword>
<keyword evidence="9" id="KW-0407">Ion channel</keyword>
<proteinExistence type="predicted"/>
<evidence type="ECO:0000256" key="4">
    <source>
        <dbReference type="ARBA" id="ARBA00022989"/>
    </source>
</evidence>
<feature type="transmembrane region" description="Helical" evidence="10">
    <location>
        <begin position="69"/>
        <end position="86"/>
    </location>
</feature>
<dbReference type="AlphaFoldDB" id="A0A849ADF0"/>
<feature type="transmembrane region" description="Helical" evidence="10">
    <location>
        <begin position="160"/>
        <end position="184"/>
    </location>
</feature>
<feature type="transmembrane region" description="Helical" evidence="10">
    <location>
        <begin position="20"/>
        <end position="48"/>
    </location>
</feature>
<dbReference type="PANTHER" id="PTHR43427">
    <property type="entry name" value="CHLORIDE CHANNEL PROTEIN CLC-E"/>
    <property type="match status" value="1"/>
</dbReference>
<feature type="transmembrane region" description="Helical" evidence="10">
    <location>
        <begin position="227"/>
        <end position="255"/>
    </location>
</feature>
<dbReference type="InterPro" id="IPR014743">
    <property type="entry name" value="Cl-channel_core"/>
</dbReference>
<evidence type="ECO:0000256" key="8">
    <source>
        <dbReference type="ARBA" id="ARBA00023214"/>
    </source>
</evidence>
<evidence type="ECO:0000313" key="11">
    <source>
        <dbReference type="EMBL" id="NNG38894.1"/>
    </source>
</evidence>
<keyword evidence="12" id="KW-1185">Reference proteome</keyword>
<keyword evidence="3 10" id="KW-0812">Transmembrane</keyword>
<protein>
    <submittedName>
        <fullName evidence="11">Chloride channel protein</fullName>
    </submittedName>
</protein>
<comment type="caution">
    <text evidence="11">The sequence shown here is derived from an EMBL/GenBank/DDBJ whole genome shotgun (WGS) entry which is preliminary data.</text>
</comment>
<dbReference type="InterPro" id="IPR050368">
    <property type="entry name" value="ClC-type_chloride_channel"/>
</dbReference>
<evidence type="ECO:0000256" key="10">
    <source>
        <dbReference type="SAM" id="Phobius"/>
    </source>
</evidence>
<feature type="transmembrane region" description="Helical" evidence="10">
    <location>
        <begin position="298"/>
        <end position="320"/>
    </location>
</feature>
<dbReference type="SUPFAM" id="SSF81340">
    <property type="entry name" value="Clc chloride channel"/>
    <property type="match status" value="1"/>
</dbReference>
<accession>A0A849ADF0</accession>
<keyword evidence="7" id="KW-0869">Chloride channel</keyword>
<gene>
    <name evidence="11" type="ORF">HJ588_06350</name>
</gene>
<feature type="transmembrane region" description="Helical" evidence="10">
    <location>
        <begin position="267"/>
        <end position="286"/>
    </location>
</feature>
<keyword evidence="4 10" id="KW-1133">Transmembrane helix</keyword>
<evidence type="ECO:0000256" key="3">
    <source>
        <dbReference type="ARBA" id="ARBA00022692"/>
    </source>
</evidence>
<keyword evidence="6 10" id="KW-0472">Membrane</keyword>
<keyword evidence="2" id="KW-0813">Transport</keyword>